<evidence type="ECO:0008006" key="4">
    <source>
        <dbReference type="Google" id="ProtNLM"/>
    </source>
</evidence>
<evidence type="ECO:0000313" key="2">
    <source>
        <dbReference type="EMBL" id="KGM56000.1"/>
    </source>
</evidence>
<gene>
    <name evidence="2" type="ORF">N800_10265</name>
</gene>
<sequence length="446" mass="47794">MMTRRRLILLAGLALVMAGFAALLYWTSRPPQFASLVTGTLGRSLGLEITIGGASEYRLRDTPLLVVRDVVVREPGAATPLLRADRIHVSVPWSTVRSRGQTLAIRRIELDNPRLDVPALQHWLATRPPSEERIPTLTDGLQVNNGTITNIGWFIDGIDASLPSVHPGRPTQARLRGRYVDAPLTIPFDLDVALSRPARQADLRARGDLTLDHGDWSMPSSITVSGPLDLGRDAIRLTPARIGIATQYVSGEHRIPFVLGLHGPLLFDEATWTLAPASAVLRERTGPPSSKPMPSIVPDMHAHGRLAIGKGLSLQLGGMIAQWPAGWPALPPPIGQSTSPLPFGLAYDGAVDLSDTTALALRRDATRFNGRLRVPVVLEWSRAAAAGGPLPPLTGTLSTPRVDIAGAQLEGVEVQFEDDDVDARDTPPAAHNGPPPARTTASGANR</sequence>
<protein>
    <recommendedName>
        <fullName evidence="4">AsmA domain-containing protein</fullName>
    </recommendedName>
</protein>
<dbReference type="Proteomes" id="UP000029998">
    <property type="component" value="Unassembled WGS sequence"/>
</dbReference>
<comment type="caution">
    <text evidence="2">The sequence shown here is derived from an EMBL/GenBank/DDBJ whole genome shotgun (WGS) entry which is preliminary data.</text>
</comment>
<evidence type="ECO:0000256" key="1">
    <source>
        <dbReference type="SAM" id="MobiDB-lite"/>
    </source>
</evidence>
<dbReference type="PROSITE" id="PS51318">
    <property type="entry name" value="TAT"/>
    <property type="match status" value="1"/>
</dbReference>
<dbReference type="STRING" id="1385517.N800_10265"/>
<evidence type="ECO:0000313" key="3">
    <source>
        <dbReference type="Proteomes" id="UP000029998"/>
    </source>
</evidence>
<organism evidence="2 3">
    <name type="scientific">Lysobacter daejeonensis GH1-9</name>
    <dbReference type="NCBI Taxonomy" id="1385517"/>
    <lineage>
        <taxon>Bacteria</taxon>
        <taxon>Pseudomonadati</taxon>
        <taxon>Pseudomonadota</taxon>
        <taxon>Gammaproteobacteria</taxon>
        <taxon>Lysobacterales</taxon>
        <taxon>Lysobacteraceae</taxon>
        <taxon>Aerolutibacter</taxon>
    </lineage>
</organism>
<accession>A0A0A0F0A7</accession>
<reference evidence="2 3" key="1">
    <citation type="submission" date="2013-08" db="EMBL/GenBank/DDBJ databases">
        <title>Genome sequencing of Lysobacter.</title>
        <authorList>
            <person name="Zhang S."/>
            <person name="Wang G."/>
        </authorList>
    </citation>
    <scope>NUCLEOTIDE SEQUENCE [LARGE SCALE GENOMIC DNA]</scope>
    <source>
        <strain evidence="2 3">GH1-9</strain>
    </source>
</reference>
<dbReference type="EMBL" id="AVPU01000002">
    <property type="protein sequence ID" value="KGM56000.1"/>
    <property type="molecule type" value="Genomic_DNA"/>
</dbReference>
<dbReference type="InterPro" id="IPR006311">
    <property type="entry name" value="TAT_signal"/>
</dbReference>
<feature type="region of interest" description="Disordered" evidence="1">
    <location>
        <begin position="411"/>
        <end position="446"/>
    </location>
</feature>
<dbReference type="AlphaFoldDB" id="A0A0A0F0A7"/>
<name>A0A0A0F0A7_9GAMM</name>
<keyword evidence="3" id="KW-1185">Reference proteome</keyword>
<proteinExistence type="predicted"/>
<dbReference type="eggNOG" id="COG2982">
    <property type="taxonomic scope" value="Bacteria"/>
</dbReference>